<evidence type="ECO:0000313" key="3">
    <source>
        <dbReference type="Proteomes" id="UP000054558"/>
    </source>
</evidence>
<reference evidence="2 3" key="1">
    <citation type="journal article" date="2014" name="Nat. Commun.">
        <title>Klebsormidium flaccidum genome reveals primary factors for plant terrestrial adaptation.</title>
        <authorList>
            <person name="Hori K."/>
            <person name="Maruyama F."/>
            <person name="Fujisawa T."/>
            <person name="Togashi T."/>
            <person name="Yamamoto N."/>
            <person name="Seo M."/>
            <person name="Sato S."/>
            <person name="Yamada T."/>
            <person name="Mori H."/>
            <person name="Tajima N."/>
            <person name="Moriyama T."/>
            <person name="Ikeuchi M."/>
            <person name="Watanabe M."/>
            <person name="Wada H."/>
            <person name="Kobayashi K."/>
            <person name="Saito M."/>
            <person name="Masuda T."/>
            <person name="Sasaki-Sekimoto Y."/>
            <person name="Mashiguchi K."/>
            <person name="Awai K."/>
            <person name="Shimojima M."/>
            <person name="Masuda S."/>
            <person name="Iwai M."/>
            <person name="Nobusawa T."/>
            <person name="Narise T."/>
            <person name="Kondo S."/>
            <person name="Saito H."/>
            <person name="Sato R."/>
            <person name="Murakawa M."/>
            <person name="Ihara Y."/>
            <person name="Oshima-Yamada Y."/>
            <person name="Ohtaka K."/>
            <person name="Satoh M."/>
            <person name="Sonobe K."/>
            <person name="Ishii M."/>
            <person name="Ohtani R."/>
            <person name="Kanamori-Sato M."/>
            <person name="Honoki R."/>
            <person name="Miyazaki D."/>
            <person name="Mochizuki H."/>
            <person name="Umetsu J."/>
            <person name="Higashi K."/>
            <person name="Shibata D."/>
            <person name="Kamiya Y."/>
            <person name="Sato N."/>
            <person name="Nakamura Y."/>
            <person name="Tabata S."/>
            <person name="Ida S."/>
            <person name="Kurokawa K."/>
            <person name="Ohta H."/>
        </authorList>
    </citation>
    <scope>NUCLEOTIDE SEQUENCE [LARGE SCALE GENOMIC DNA]</scope>
    <source>
        <strain evidence="2 3">NIES-2285</strain>
    </source>
</reference>
<feature type="compositionally biased region" description="Polar residues" evidence="1">
    <location>
        <begin position="650"/>
        <end position="662"/>
    </location>
</feature>
<feature type="compositionally biased region" description="Basic residues" evidence="1">
    <location>
        <begin position="918"/>
        <end position="927"/>
    </location>
</feature>
<feature type="compositionally biased region" description="Acidic residues" evidence="1">
    <location>
        <begin position="432"/>
        <end position="441"/>
    </location>
</feature>
<feature type="compositionally biased region" description="Basic and acidic residues" evidence="1">
    <location>
        <begin position="16"/>
        <end position="26"/>
    </location>
</feature>
<evidence type="ECO:0000256" key="1">
    <source>
        <dbReference type="SAM" id="MobiDB-lite"/>
    </source>
</evidence>
<keyword evidence="3" id="KW-1185">Reference proteome</keyword>
<feature type="region of interest" description="Disordered" evidence="1">
    <location>
        <begin position="570"/>
        <end position="692"/>
    </location>
</feature>
<feature type="compositionally biased region" description="Acidic residues" evidence="1">
    <location>
        <begin position="576"/>
        <end position="589"/>
    </location>
</feature>
<evidence type="ECO:0000313" key="2">
    <source>
        <dbReference type="EMBL" id="GAQ84008.1"/>
    </source>
</evidence>
<feature type="region of interest" description="Disordered" evidence="1">
    <location>
        <begin position="422"/>
        <end position="464"/>
    </location>
</feature>
<feature type="compositionally biased region" description="Low complexity" evidence="1">
    <location>
        <begin position="867"/>
        <end position="878"/>
    </location>
</feature>
<dbReference type="Proteomes" id="UP000054558">
    <property type="component" value="Unassembled WGS sequence"/>
</dbReference>
<feature type="region of interest" description="Disordered" evidence="1">
    <location>
        <begin position="844"/>
        <end position="945"/>
    </location>
</feature>
<gene>
    <name evidence="2" type="ORF">KFL_001730030</name>
</gene>
<proteinExistence type="predicted"/>
<accession>A0A1Y1I7C3</accession>
<feature type="region of interest" description="Disordered" evidence="1">
    <location>
        <begin position="802"/>
        <end position="821"/>
    </location>
</feature>
<organism evidence="2 3">
    <name type="scientific">Klebsormidium nitens</name>
    <name type="common">Green alga</name>
    <name type="synonym">Ulothrix nitens</name>
    <dbReference type="NCBI Taxonomy" id="105231"/>
    <lineage>
        <taxon>Eukaryota</taxon>
        <taxon>Viridiplantae</taxon>
        <taxon>Streptophyta</taxon>
        <taxon>Klebsormidiophyceae</taxon>
        <taxon>Klebsormidiales</taxon>
        <taxon>Klebsormidiaceae</taxon>
        <taxon>Klebsormidium</taxon>
    </lineage>
</organism>
<feature type="compositionally biased region" description="Basic and acidic residues" evidence="1">
    <location>
        <begin position="590"/>
        <end position="612"/>
    </location>
</feature>
<feature type="compositionally biased region" description="Basic and acidic residues" evidence="1">
    <location>
        <begin position="502"/>
        <end position="533"/>
    </location>
</feature>
<dbReference type="AlphaFoldDB" id="A0A1Y1I7C3"/>
<protein>
    <submittedName>
        <fullName evidence="2">Uncharacterized protein</fullName>
    </submittedName>
</protein>
<feature type="compositionally biased region" description="Basic and acidic residues" evidence="1">
    <location>
        <begin position="67"/>
        <end position="78"/>
    </location>
</feature>
<feature type="compositionally biased region" description="Basic and acidic residues" evidence="1">
    <location>
        <begin position="670"/>
        <end position="684"/>
    </location>
</feature>
<feature type="region of interest" description="Disordered" evidence="1">
    <location>
        <begin position="171"/>
        <end position="259"/>
    </location>
</feature>
<feature type="region of interest" description="Disordered" evidence="1">
    <location>
        <begin position="502"/>
        <end position="555"/>
    </location>
</feature>
<sequence length="945" mass="102757">MSKPDLKPSFPDLGFEEPHTPPHQEAHPSNLRSAEESEKRFSRPARLPFKQRALLRRATSQYFAEKQLVKDLPTEKQGPESPTQKGAQERPGQPAKKLSFREAAQVLGDFEAQKHAVMSPEEGGAFFTEQEADSSRITNPEQVLGKPEENFHKLGVSTGLLADSHVSEPVSGIVPERNGPSAVGSLSVVAGKTGRRSPEADNQPFNLPTPELFDLPERNFPVIRRTRASAPPGYSGSESEDDVTEQYRGSQRRSVGPPRSMFHERLCAYEALNWESPEELEPNKALGELDERRVSAEGRLTGGEYRGPGGTDRRAKFATVGARASAAYDIRGSPVSDTRARLVDQENVSLIDRHVNPRDVTLTAAESPGVRSARALRSIYSGLSRDKEPASGVPLKEADPRNPAQTTDLSFELWRPESVVRVIGKTNREEEPGAESADETLDSAPGADVRQGSEVEKSNAKRVSFGAVGSARVRAARPAERAGLGGLPPEAKWAAIQKSLKDLHSDPRAGGGLKEEKRGLEVDSKNAESRKVEGGVSVEGRKTRPVNNPFSNGRGERNLNVAFGSLFYPSQSVDTQEVEDSVNPYDDERDAEKTSGDWGRSIEKEIPRRSAERAAVPKPEPPVRTSSYFSRKGLELDDRGQPVGVGANYRSLSEEYTGQEQGLSAGRNNRSPERDRRRNRRTESETGTETDLAQSIAELAGNREWRSHENYLTPEAEIRGAQKSAKGLGDERETSQALAGRVGGEESVWVATRRGGKRSVLKGWAGAKRSMKKAVVWLGLKSNDKKMAINLERRPTLHGRAASLDADSDPEPLNPAPVARPPRGAAAIKRLWRRITGKLAALSARASRAEEARASDVSGRPASSGWASRVAQQAAARSGLTGGSRRTERNEGTESDGDLAAAPSGAMKKSPSTTRGRSPLHKNRVVHGGRELLKAPQALETNKTN</sequence>
<feature type="region of interest" description="Disordered" evidence="1">
    <location>
        <begin position="64"/>
        <end position="98"/>
    </location>
</feature>
<feature type="region of interest" description="Disordered" evidence="1">
    <location>
        <begin position="381"/>
        <end position="410"/>
    </location>
</feature>
<name>A0A1Y1I7C3_KLENI</name>
<feature type="region of interest" description="Disordered" evidence="1">
    <location>
        <begin position="1"/>
        <end position="52"/>
    </location>
</feature>
<dbReference type="EMBL" id="DF237122">
    <property type="protein sequence ID" value="GAQ84008.1"/>
    <property type="molecule type" value="Genomic_DNA"/>
</dbReference>